<proteinExistence type="inferred from homology"/>
<protein>
    <submittedName>
        <fullName evidence="4">GH23</fullName>
        <ecNumber evidence="4">3.2.1.-</ecNumber>
    </submittedName>
</protein>
<feature type="region of interest" description="Disordered" evidence="2">
    <location>
        <begin position="215"/>
        <end position="255"/>
    </location>
</feature>
<organism evidence="4">
    <name type="scientific">uncultured Gemmatimonadota bacterium</name>
    <dbReference type="NCBI Taxonomy" id="203437"/>
    <lineage>
        <taxon>Bacteria</taxon>
        <taxon>Pseudomonadati</taxon>
        <taxon>Gemmatimonadota</taxon>
        <taxon>environmental samples</taxon>
    </lineage>
</organism>
<dbReference type="PANTHER" id="PTHR37423">
    <property type="entry name" value="SOLUBLE LYTIC MUREIN TRANSGLYCOSYLASE-RELATED"/>
    <property type="match status" value="1"/>
</dbReference>
<keyword evidence="4" id="KW-0326">Glycosidase</keyword>
<evidence type="ECO:0000256" key="1">
    <source>
        <dbReference type="ARBA" id="ARBA00007734"/>
    </source>
</evidence>
<evidence type="ECO:0000256" key="2">
    <source>
        <dbReference type="SAM" id="MobiDB-lite"/>
    </source>
</evidence>
<name>A0A6J4LL32_9BACT</name>
<gene>
    <name evidence="4" type="ORF">AVDCRST_MAG89-2308</name>
</gene>
<dbReference type="Gene3D" id="1.10.530.10">
    <property type="match status" value="1"/>
</dbReference>
<keyword evidence="4" id="KW-0378">Hydrolase</keyword>
<dbReference type="AlphaFoldDB" id="A0A6J4LL32"/>
<accession>A0A6J4LL32</accession>
<feature type="compositionally biased region" description="Basic residues" evidence="2">
    <location>
        <begin position="10"/>
        <end position="30"/>
    </location>
</feature>
<feature type="region of interest" description="Disordered" evidence="2">
    <location>
        <begin position="1"/>
        <end position="30"/>
    </location>
</feature>
<dbReference type="GO" id="GO:0016798">
    <property type="term" value="F:hydrolase activity, acting on glycosyl bonds"/>
    <property type="evidence" value="ECO:0007669"/>
    <property type="project" value="UniProtKB-KW"/>
</dbReference>
<dbReference type="InterPro" id="IPR023346">
    <property type="entry name" value="Lysozyme-like_dom_sf"/>
</dbReference>
<reference evidence="4" key="1">
    <citation type="submission" date="2020-02" db="EMBL/GenBank/DDBJ databases">
        <authorList>
            <person name="Meier V. D."/>
        </authorList>
    </citation>
    <scope>NUCLEOTIDE SEQUENCE</scope>
    <source>
        <strain evidence="4">AVDCRST_MAG89</strain>
    </source>
</reference>
<dbReference type="Pfam" id="PF01464">
    <property type="entry name" value="SLT"/>
    <property type="match status" value="1"/>
</dbReference>
<comment type="similarity">
    <text evidence="1">Belongs to the transglycosylase Slt family.</text>
</comment>
<dbReference type="SUPFAM" id="SSF53955">
    <property type="entry name" value="Lysozyme-like"/>
    <property type="match status" value="1"/>
</dbReference>
<evidence type="ECO:0000313" key="4">
    <source>
        <dbReference type="EMBL" id="CAA9334620.1"/>
    </source>
</evidence>
<sequence>MPPRTAPKPASKKKSAPRTRARKAPAKRGKPRLRLPWSWLLVAAAVFVAANPTARTIAWEAVLAARAALDSLRAAKVREQQAEDYARRYGIDRAMSAAVLRAADAEGVRPELAFRLVRVESAFKPRAVSPVGALGLTQLMPATAAELQPGVTREELFDRDTNLRLGFRYFRRLLRAYDGDVEAALHAYNRGPGTVNRIRRAGGDPANGYARAVLGRTGASPVGPPPPVRVDTTATAAPLPPIDGLAPARLPNGKE</sequence>
<evidence type="ECO:0000259" key="3">
    <source>
        <dbReference type="Pfam" id="PF01464"/>
    </source>
</evidence>
<dbReference type="EMBL" id="CADCTV010000491">
    <property type="protein sequence ID" value="CAA9334620.1"/>
    <property type="molecule type" value="Genomic_DNA"/>
</dbReference>
<dbReference type="EC" id="3.2.1.-" evidence="4"/>
<dbReference type="PANTHER" id="PTHR37423:SF2">
    <property type="entry name" value="MEMBRANE-BOUND LYTIC MUREIN TRANSGLYCOSYLASE C"/>
    <property type="match status" value="1"/>
</dbReference>
<feature type="domain" description="Transglycosylase SLT" evidence="3">
    <location>
        <begin position="101"/>
        <end position="201"/>
    </location>
</feature>
<dbReference type="InterPro" id="IPR008258">
    <property type="entry name" value="Transglycosylase_SLT_dom_1"/>
</dbReference>